<proteinExistence type="inferred from homology"/>
<feature type="domain" description="ABC3 transporter permease C-terminal" evidence="8">
    <location>
        <begin position="283"/>
        <end position="402"/>
    </location>
</feature>
<dbReference type="PANTHER" id="PTHR30572:SF4">
    <property type="entry name" value="ABC TRANSPORTER PERMEASE YTRF"/>
    <property type="match status" value="1"/>
</dbReference>
<evidence type="ECO:0000256" key="1">
    <source>
        <dbReference type="ARBA" id="ARBA00004651"/>
    </source>
</evidence>
<dbReference type="GO" id="GO:0022857">
    <property type="term" value="F:transmembrane transporter activity"/>
    <property type="evidence" value="ECO:0007669"/>
    <property type="project" value="TreeGrafter"/>
</dbReference>
<sequence length="906" mass="91805">MSALLALLRIARRDARRARGRSALVVVMVALPVMALVLGDVTFRSGQLDPDEVAARELGTTQARVEVRAPAGAGLSQEPDLRSWLTRDGGTGEYPDLLDLVPAGARALTAAASSVRVTTDAGSATTGWQEVDAADPAFRGRWDVEAGARPSGPDEVLVTPALLERLGTGIGGAAQVVQPAERSFTVSGVVRYADDPGLEAVVALPGTLGTVPGATSPQPDAAYLVTDDPLTWDEVVALNERGGVALSRAVLLDPPPQEAVPYYQDGGGGGRDLLAYVLVAALVGGLAALEVVLLAGAAFAVGARRQAHALALLAAAGGTRRQVRLVVLAGGLVLGAVAAAAGVVTGLLLAWAARPLVEDWTGQALGRYDVRPLELAAVALLGVVTAVVAAVLPARTAARQDPVAVLAGRRGQVSTPRRVPAAAVVITAAGAGAAALGSAWALAVNTGDRTASDVEAYGIAALVAGGSGLALLGLVVLSPAVIGLAGRLAGRAPLAPRLALRDAARHRGRSAPAMAAVMAAVAGSTAITLYVASLDDHDERTYGYSQPLGTASAPLLVQDWSGGGSAPLVTEVDPQRARSALEATLPVEAVHQVPTQEDCYPGGCSTSTWIEVPEANLCPGGQAPEDWRCAITYGGPMHALAVGGPEVLRWATGTTSPEAERALAEGGVVTTRRAELLDGRVTFVSEEVAPADATEQEYAAIQARAERTSLPAVLLDAPQTAVAAVVSPEAAERLGLEVGPGFLLADLERLPTEDEEEAALAALERTAAGADLHVERGYVSRYGVGLLALAAAAALVTLGATGVSTGLAQADARADHATLAAVGATPRLRRSLAGAQALVVAGLGGALGIAAGFVPALAFVGSDPQMTVVLPWPSLATILVGVPLLAAAGAWLCTRSRLPLVARQAL</sequence>
<name>A0A3A3ZHW3_9ACTN</name>
<dbReference type="GO" id="GO:0005886">
    <property type="term" value="C:plasma membrane"/>
    <property type="evidence" value="ECO:0007669"/>
    <property type="project" value="UniProtKB-SubCell"/>
</dbReference>
<feature type="transmembrane region" description="Helical" evidence="7">
    <location>
        <begin position="837"/>
        <end position="860"/>
    </location>
</feature>
<dbReference type="EMBL" id="QZEZ01000006">
    <property type="protein sequence ID" value="RJK94906.1"/>
    <property type="molecule type" value="Genomic_DNA"/>
</dbReference>
<reference evidence="9 10" key="1">
    <citation type="submission" date="2018-09" db="EMBL/GenBank/DDBJ databases">
        <title>YIM 75000 draft genome.</title>
        <authorList>
            <person name="Tang S."/>
            <person name="Feng Y."/>
        </authorList>
    </citation>
    <scope>NUCLEOTIDE SEQUENCE [LARGE SCALE GENOMIC DNA]</scope>
    <source>
        <strain evidence="9 10">YIM 75000</strain>
    </source>
</reference>
<evidence type="ECO:0000256" key="4">
    <source>
        <dbReference type="ARBA" id="ARBA00022989"/>
    </source>
</evidence>
<feature type="transmembrane region" description="Helical" evidence="7">
    <location>
        <begin position="510"/>
        <end position="532"/>
    </location>
</feature>
<dbReference type="InterPro" id="IPR050250">
    <property type="entry name" value="Macrolide_Exporter_MacB"/>
</dbReference>
<comment type="similarity">
    <text evidence="6">Belongs to the ABC-4 integral membrane protein family.</text>
</comment>
<evidence type="ECO:0000256" key="5">
    <source>
        <dbReference type="ARBA" id="ARBA00023136"/>
    </source>
</evidence>
<feature type="transmembrane region" description="Helical" evidence="7">
    <location>
        <begin position="456"/>
        <end position="489"/>
    </location>
</feature>
<evidence type="ECO:0000313" key="9">
    <source>
        <dbReference type="EMBL" id="RJK94906.1"/>
    </source>
</evidence>
<keyword evidence="3 7" id="KW-0812">Transmembrane</keyword>
<dbReference type="AlphaFoldDB" id="A0A3A3ZHW3"/>
<feature type="transmembrane region" description="Helical" evidence="7">
    <location>
        <begin position="323"/>
        <end position="353"/>
    </location>
</feature>
<dbReference type="InterPro" id="IPR003838">
    <property type="entry name" value="ABC3_permease_C"/>
</dbReference>
<keyword evidence="4 7" id="KW-1133">Transmembrane helix</keyword>
<evidence type="ECO:0000256" key="7">
    <source>
        <dbReference type="SAM" id="Phobius"/>
    </source>
</evidence>
<accession>A0A3A3ZHW3</accession>
<evidence type="ECO:0000256" key="3">
    <source>
        <dbReference type="ARBA" id="ARBA00022692"/>
    </source>
</evidence>
<dbReference type="Proteomes" id="UP000265614">
    <property type="component" value="Unassembled WGS sequence"/>
</dbReference>
<organism evidence="9 10">
    <name type="scientific">Vallicoccus soli</name>
    <dbReference type="NCBI Taxonomy" id="2339232"/>
    <lineage>
        <taxon>Bacteria</taxon>
        <taxon>Bacillati</taxon>
        <taxon>Actinomycetota</taxon>
        <taxon>Actinomycetes</taxon>
        <taxon>Motilibacterales</taxon>
        <taxon>Vallicoccaceae</taxon>
        <taxon>Vallicoccus</taxon>
    </lineage>
</organism>
<keyword evidence="10" id="KW-1185">Reference proteome</keyword>
<evidence type="ECO:0000256" key="6">
    <source>
        <dbReference type="ARBA" id="ARBA00038076"/>
    </source>
</evidence>
<keyword evidence="2" id="KW-1003">Cell membrane</keyword>
<evidence type="ECO:0000256" key="2">
    <source>
        <dbReference type="ARBA" id="ARBA00022475"/>
    </source>
</evidence>
<dbReference type="RefSeq" id="WP_119951089.1">
    <property type="nucleotide sequence ID" value="NZ_QZEZ01000006.1"/>
</dbReference>
<feature type="transmembrane region" description="Helical" evidence="7">
    <location>
        <begin position="872"/>
        <end position="893"/>
    </location>
</feature>
<feature type="transmembrane region" description="Helical" evidence="7">
    <location>
        <begin position="782"/>
        <end position="803"/>
    </location>
</feature>
<keyword evidence="5 7" id="KW-0472">Membrane</keyword>
<feature type="transmembrane region" description="Helical" evidence="7">
    <location>
        <begin position="373"/>
        <end position="392"/>
    </location>
</feature>
<feature type="transmembrane region" description="Helical" evidence="7">
    <location>
        <begin position="273"/>
        <end position="302"/>
    </location>
</feature>
<evidence type="ECO:0000313" key="10">
    <source>
        <dbReference type="Proteomes" id="UP000265614"/>
    </source>
</evidence>
<comment type="subcellular location">
    <subcellularLocation>
        <location evidence="1">Cell membrane</location>
        <topology evidence="1">Multi-pass membrane protein</topology>
    </subcellularLocation>
</comment>
<dbReference type="PANTHER" id="PTHR30572">
    <property type="entry name" value="MEMBRANE COMPONENT OF TRANSPORTER-RELATED"/>
    <property type="match status" value="1"/>
</dbReference>
<protein>
    <submittedName>
        <fullName evidence="9">ABC transporter permease</fullName>
    </submittedName>
</protein>
<dbReference type="Pfam" id="PF02687">
    <property type="entry name" value="FtsX"/>
    <property type="match status" value="1"/>
</dbReference>
<dbReference type="OrthoDB" id="5089158at2"/>
<feature type="transmembrane region" description="Helical" evidence="7">
    <location>
        <begin position="419"/>
        <end position="444"/>
    </location>
</feature>
<gene>
    <name evidence="9" type="ORF">D5H78_14040</name>
</gene>
<evidence type="ECO:0000259" key="8">
    <source>
        <dbReference type="Pfam" id="PF02687"/>
    </source>
</evidence>
<comment type="caution">
    <text evidence="9">The sequence shown here is derived from an EMBL/GenBank/DDBJ whole genome shotgun (WGS) entry which is preliminary data.</text>
</comment>